<gene>
    <name evidence="1" type="ORF">THAOC_29837</name>
</gene>
<keyword evidence="2" id="KW-1185">Reference proteome</keyword>
<name>K0RQ75_THAOC</name>
<dbReference type="AlphaFoldDB" id="K0RQ75"/>
<dbReference type="EMBL" id="AGNL01042354">
    <property type="protein sequence ID" value="EJK51031.1"/>
    <property type="molecule type" value="Genomic_DNA"/>
</dbReference>
<organism evidence="1 2">
    <name type="scientific">Thalassiosira oceanica</name>
    <name type="common">Marine diatom</name>
    <dbReference type="NCBI Taxonomy" id="159749"/>
    <lineage>
        <taxon>Eukaryota</taxon>
        <taxon>Sar</taxon>
        <taxon>Stramenopiles</taxon>
        <taxon>Ochrophyta</taxon>
        <taxon>Bacillariophyta</taxon>
        <taxon>Coscinodiscophyceae</taxon>
        <taxon>Thalassiosirophycidae</taxon>
        <taxon>Thalassiosirales</taxon>
        <taxon>Thalassiosiraceae</taxon>
        <taxon>Thalassiosira</taxon>
    </lineage>
</organism>
<comment type="caution">
    <text evidence="1">The sequence shown here is derived from an EMBL/GenBank/DDBJ whole genome shotgun (WGS) entry which is preliminary data.</text>
</comment>
<protein>
    <submittedName>
        <fullName evidence="1">Uncharacterized protein</fullName>
    </submittedName>
</protein>
<feature type="non-terminal residue" evidence="1">
    <location>
        <position position="1"/>
    </location>
</feature>
<proteinExistence type="predicted"/>
<evidence type="ECO:0000313" key="2">
    <source>
        <dbReference type="Proteomes" id="UP000266841"/>
    </source>
</evidence>
<evidence type="ECO:0000313" key="1">
    <source>
        <dbReference type="EMBL" id="EJK51031.1"/>
    </source>
</evidence>
<sequence>LGVFRKIPPAGPRGRNGLLDGGLRHGRPVVQRVQLRGGRAGRRDARRVPAVSVESRGGLAGHQVHGQHRKELAALREGLHHDADTAERHWVQRLLATAVVRRAVSVLRLFSALLLNELIHEWTAAASTKKVWD</sequence>
<reference evidence="1 2" key="1">
    <citation type="journal article" date="2012" name="Genome Biol.">
        <title>Genome and low-iron response of an oceanic diatom adapted to chronic iron limitation.</title>
        <authorList>
            <person name="Lommer M."/>
            <person name="Specht M."/>
            <person name="Roy A.S."/>
            <person name="Kraemer L."/>
            <person name="Andreson R."/>
            <person name="Gutowska M.A."/>
            <person name="Wolf J."/>
            <person name="Bergner S.V."/>
            <person name="Schilhabel M.B."/>
            <person name="Klostermeier U.C."/>
            <person name="Beiko R.G."/>
            <person name="Rosenstiel P."/>
            <person name="Hippler M."/>
            <person name="Laroche J."/>
        </authorList>
    </citation>
    <scope>NUCLEOTIDE SEQUENCE [LARGE SCALE GENOMIC DNA]</scope>
    <source>
        <strain evidence="1 2">CCMP1005</strain>
    </source>
</reference>
<dbReference type="Proteomes" id="UP000266841">
    <property type="component" value="Unassembled WGS sequence"/>
</dbReference>
<accession>K0RQ75</accession>